<proteinExistence type="predicted"/>
<sequence length="377" mass="41275">MVCDDLSLPVHNEALTAQQIPCEKARTGFTSAFQATRETPLIHGKEATWKQALQQAGKMLREARLPLFHGWIGDLLDSKAAVKMADHFGGAIDHLHGDAIARNLQIYQQGGWQVSSMGEVRNRADLVVLIGHDPQETYPRLHEKLLDSTERLHADSPPIIHPLNHDCLDLLSITRARLAGKPVQADTAGSDELLTQITGANYPVFIIGRLPGKNAELIIRTCVGLVRDINETRRSALLMLGAGEGDMTAQLSAAWHNGFGIRTCHAKGYPEQDLQRYAGNRLMQSGETDLLVWISSLSCAPPPDVAQNTIVIGHPAMSFTQSEPTIFLPVGVPGIHRSGYLHRADGLRLVPLKRLIDNPLPGSATLCEQLISQEPRK</sequence>
<evidence type="ECO:0008006" key="3">
    <source>
        <dbReference type="Google" id="ProtNLM"/>
    </source>
</evidence>
<dbReference type="EMBL" id="PKUN01000010">
    <property type="protein sequence ID" value="PLX61725.1"/>
    <property type="molecule type" value="Genomic_DNA"/>
</dbReference>
<accession>A0A2N6CWR9</accession>
<comment type="caution">
    <text evidence="1">The sequence shown here is derived from an EMBL/GenBank/DDBJ whole genome shotgun (WGS) entry which is preliminary data.</text>
</comment>
<organism evidence="1 2">
    <name type="scientific">Sedimenticola selenatireducens</name>
    <dbReference type="NCBI Taxonomy" id="191960"/>
    <lineage>
        <taxon>Bacteria</taxon>
        <taxon>Pseudomonadati</taxon>
        <taxon>Pseudomonadota</taxon>
        <taxon>Gammaproteobacteria</taxon>
        <taxon>Chromatiales</taxon>
        <taxon>Sedimenticolaceae</taxon>
        <taxon>Sedimenticola</taxon>
    </lineage>
</organism>
<evidence type="ECO:0000313" key="1">
    <source>
        <dbReference type="EMBL" id="PLX61725.1"/>
    </source>
</evidence>
<reference evidence="1 2" key="1">
    <citation type="submission" date="2017-11" db="EMBL/GenBank/DDBJ databases">
        <title>Genome-resolved metagenomics identifies genetic mobility, metabolic interactions, and unexpected diversity in perchlorate-reducing communities.</title>
        <authorList>
            <person name="Barnum T.P."/>
            <person name="Figueroa I.A."/>
            <person name="Carlstrom C.I."/>
            <person name="Lucas L.N."/>
            <person name="Engelbrektson A.L."/>
            <person name="Coates J.D."/>
        </authorList>
    </citation>
    <scope>NUCLEOTIDE SEQUENCE [LARGE SCALE GENOMIC DNA]</scope>
    <source>
        <strain evidence="1">BM301</strain>
    </source>
</reference>
<dbReference type="AlphaFoldDB" id="A0A2N6CWR9"/>
<dbReference type="STRING" id="1111735.GCA_000428045_03798"/>
<dbReference type="Proteomes" id="UP000235015">
    <property type="component" value="Unassembled WGS sequence"/>
</dbReference>
<dbReference type="SUPFAM" id="SSF53706">
    <property type="entry name" value="Formate dehydrogenase/DMSO reductase, domains 1-3"/>
    <property type="match status" value="1"/>
</dbReference>
<name>A0A2N6CWR9_9GAMM</name>
<gene>
    <name evidence="1" type="ORF">C0630_09295</name>
</gene>
<evidence type="ECO:0000313" key="2">
    <source>
        <dbReference type="Proteomes" id="UP000235015"/>
    </source>
</evidence>
<protein>
    <recommendedName>
        <fullName evidence="3">Formylmethanofuran dehydrogenase subunit B</fullName>
    </recommendedName>
</protein>